<dbReference type="InterPro" id="IPR038628">
    <property type="entry name" value="XkdM-like_sf"/>
</dbReference>
<evidence type="ECO:0000313" key="1">
    <source>
        <dbReference type="EMBL" id="EMT54713.1"/>
    </source>
</evidence>
<dbReference type="STRING" id="1300222.I532_03875"/>
<evidence type="ECO:0008006" key="3">
    <source>
        <dbReference type="Google" id="ProtNLM"/>
    </source>
</evidence>
<dbReference type="InterPro" id="IPR018989">
    <property type="entry name" value="DUF2001"/>
</dbReference>
<dbReference type="Proteomes" id="UP000012081">
    <property type="component" value="Unassembled WGS sequence"/>
</dbReference>
<comment type="caution">
    <text evidence="1">The sequence shown here is derived from an EMBL/GenBank/DDBJ whole genome shotgun (WGS) entry which is preliminary data.</text>
</comment>
<dbReference type="AlphaFoldDB" id="M8DM61"/>
<dbReference type="Gene3D" id="2.30.110.40">
    <property type="entry name" value="Phage tail tube protein"/>
    <property type="match status" value="1"/>
</dbReference>
<proteinExistence type="predicted"/>
<accession>M8DM61</accession>
<name>M8DM61_9BACL</name>
<dbReference type="SUPFAM" id="SSF69279">
    <property type="entry name" value="Phage tail proteins"/>
    <property type="match status" value="1"/>
</dbReference>
<reference evidence="1 2" key="1">
    <citation type="submission" date="2013-03" db="EMBL/GenBank/DDBJ databases">
        <title>Assembly of a new bacterial strain Brevibacillus borstelensis AK1.</title>
        <authorList>
            <person name="Rajan I."/>
            <person name="PoliReddy D."/>
            <person name="Sugumar T."/>
            <person name="Rathinam K."/>
            <person name="Alqarawi S."/>
            <person name="Khalil A.B."/>
            <person name="Sivakumar N."/>
        </authorList>
    </citation>
    <scope>NUCLEOTIDE SEQUENCE [LARGE SCALE GENOMIC DNA]</scope>
    <source>
        <strain evidence="1 2">AK1</strain>
    </source>
</reference>
<protein>
    <recommendedName>
        <fullName evidence="3">Phage portal protein</fullName>
    </recommendedName>
</protein>
<dbReference type="RefSeq" id="WP_003386519.1">
    <property type="nucleotide sequence ID" value="NZ_APBN01000001.1"/>
</dbReference>
<dbReference type="Pfam" id="PF09393">
    <property type="entry name" value="DUF2001"/>
    <property type="match status" value="1"/>
</dbReference>
<keyword evidence="2" id="KW-1185">Reference proteome</keyword>
<sequence>MPELDSTRVINGKFGEIWMDGEWLTNFHSAEATAEFQYEKVKRSGSRADGNKVVGIEYNGTLTGYKVTSDLARKVAQVFDNRRGAFVCEIIMKTADPEAYGFERVRLKGVQFTKVDVARFEHGALVEEEWPFVYDGVEWLDPITEN</sequence>
<dbReference type="PATRIC" id="fig|1300222.3.peg.813"/>
<organism evidence="1 2">
    <name type="scientific">Brevibacillus borstelensis AK1</name>
    <dbReference type="NCBI Taxonomy" id="1300222"/>
    <lineage>
        <taxon>Bacteria</taxon>
        <taxon>Bacillati</taxon>
        <taxon>Bacillota</taxon>
        <taxon>Bacilli</taxon>
        <taxon>Bacillales</taxon>
        <taxon>Paenibacillaceae</taxon>
        <taxon>Brevibacillus</taxon>
    </lineage>
</organism>
<dbReference type="EMBL" id="APBN01000001">
    <property type="protein sequence ID" value="EMT54713.1"/>
    <property type="molecule type" value="Genomic_DNA"/>
</dbReference>
<evidence type="ECO:0000313" key="2">
    <source>
        <dbReference type="Proteomes" id="UP000012081"/>
    </source>
</evidence>
<dbReference type="OrthoDB" id="1697482at2"/>
<gene>
    <name evidence="1" type="ORF">I532_03875</name>
</gene>